<feature type="domain" description="Peptidase M10 metallopeptidase" evidence="5">
    <location>
        <begin position="231"/>
        <end position="305"/>
    </location>
</feature>
<evidence type="ECO:0000256" key="4">
    <source>
        <dbReference type="ARBA" id="ARBA00022833"/>
    </source>
</evidence>
<dbReference type="InterPro" id="IPR001818">
    <property type="entry name" value="Pept_M10_metallopeptidase"/>
</dbReference>
<keyword evidence="3" id="KW-0378">Hydrolase</keyword>
<dbReference type="GO" id="GO:0008270">
    <property type="term" value="F:zinc ion binding"/>
    <property type="evidence" value="ECO:0007669"/>
    <property type="project" value="InterPro"/>
</dbReference>
<dbReference type="AlphaFoldDB" id="A0A1G2K1Z1"/>
<dbReference type="Pfam" id="PF00413">
    <property type="entry name" value="Peptidase_M10"/>
    <property type="match status" value="1"/>
</dbReference>
<proteinExistence type="predicted"/>
<evidence type="ECO:0000256" key="2">
    <source>
        <dbReference type="ARBA" id="ARBA00022723"/>
    </source>
</evidence>
<dbReference type="SUPFAM" id="SSF55486">
    <property type="entry name" value="Metalloproteases ('zincins'), catalytic domain"/>
    <property type="match status" value="1"/>
</dbReference>
<dbReference type="GO" id="GO:0006508">
    <property type="term" value="P:proteolysis"/>
    <property type="evidence" value="ECO:0007669"/>
    <property type="project" value="UniProtKB-KW"/>
</dbReference>
<sequence length="310" mass="34753">MKKATKTIFIIAIAGVLIYVYRAPLENMYLRLTAKYFSCARPIAYSIGSFDPKFGISKADFLKNIAHAESVWERPAGKEFFVYAPDGGLKINLIYDYRQEATTKLKKLGLVMGDDKASYDSLKLKYDAMNADYVRKKTEFNSRVAAFNARQSAYEKEVLYWNKRGGASRSEYDRLTAEKDSLDTEISEISGMQFDINAEAEDINALVSVLNRAAGELNLNVAKFNTIGKQTGSEFEEGNYQSGPEGQEIDIYQFDSQAKLVRVLAHELGHALGLEHLDNPKAIMYRLNQGTNEKLAADDLSAVKKRCGIK</sequence>
<dbReference type="GO" id="GO:0004222">
    <property type="term" value="F:metalloendopeptidase activity"/>
    <property type="evidence" value="ECO:0007669"/>
    <property type="project" value="InterPro"/>
</dbReference>
<comment type="caution">
    <text evidence="6">The sequence shown here is derived from an EMBL/GenBank/DDBJ whole genome shotgun (WGS) entry which is preliminary data.</text>
</comment>
<evidence type="ECO:0000313" key="6">
    <source>
        <dbReference type="EMBL" id="OGZ93426.1"/>
    </source>
</evidence>
<dbReference type="EMBL" id="MHQC01000059">
    <property type="protein sequence ID" value="OGZ93426.1"/>
    <property type="molecule type" value="Genomic_DNA"/>
</dbReference>
<evidence type="ECO:0000256" key="1">
    <source>
        <dbReference type="ARBA" id="ARBA00022670"/>
    </source>
</evidence>
<keyword evidence="4" id="KW-0862">Zinc</keyword>
<organism evidence="6 7">
    <name type="scientific">Candidatus Sungbacteria bacterium RIFCSPHIGHO2_01_FULL_47_32</name>
    <dbReference type="NCBI Taxonomy" id="1802264"/>
    <lineage>
        <taxon>Bacteria</taxon>
        <taxon>Candidatus Sungiibacteriota</taxon>
    </lineage>
</organism>
<reference evidence="6 7" key="1">
    <citation type="journal article" date="2016" name="Nat. Commun.">
        <title>Thousands of microbial genomes shed light on interconnected biogeochemical processes in an aquifer system.</title>
        <authorList>
            <person name="Anantharaman K."/>
            <person name="Brown C.T."/>
            <person name="Hug L.A."/>
            <person name="Sharon I."/>
            <person name="Castelle C.J."/>
            <person name="Probst A.J."/>
            <person name="Thomas B.C."/>
            <person name="Singh A."/>
            <person name="Wilkins M.J."/>
            <person name="Karaoz U."/>
            <person name="Brodie E.L."/>
            <person name="Williams K.H."/>
            <person name="Hubbard S.S."/>
            <person name="Banfield J.F."/>
        </authorList>
    </citation>
    <scope>NUCLEOTIDE SEQUENCE [LARGE SCALE GENOMIC DNA]</scope>
</reference>
<gene>
    <name evidence="6" type="ORF">A2633_01740</name>
</gene>
<keyword evidence="2" id="KW-0479">Metal-binding</keyword>
<evidence type="ECO:0000256" key="3">
    <source>
        <dbReference type="ARBA" id="ARBA00022801"/>
    </source>
</evidence>
<dbReference type="Gene3D" id="3.40.390.10">
    <property type="entry name" value="Collagenase (Catalytic Domain)"/>
    <property type="match status" value="1"/>
</dbReference>
<evidence type="ECO:0000313" key="7">
    <source>
        <dbReference type="Proteomes" id="UP000177152"/>
    </source>
</evidence>
<dbReference type="InterPro" id="IPR021190">
    <property type="entry name" value="Pept_M10A"/>
</dbReference>
<accession>A0A1G2K1Z1</accession>
<keyword evidence="1" id="KW-0645">Protease</keyword>
<name>A0A1G2K1Z1_9BACT</name>
<evidence type="ECO:0000259" key="5">
    <source>
        <dbReference type="Pfam" id="PF00413"/>
    </source>
</evidence>
<dbReference type="PRINTS" id="PR00138">
    <property type="entry name" value="MATRIXIN"/>
</dbReference>
<dbReference type="Proteomes" id="UP000177152">
    <property type="component" value="Unassembled WGS sequence"/>
</dbReference>
<dbReference type="InterPro" id="IPR024079">
    <property type="entry name" value="MetalloPept_cat_dom_sf"/>
</dbReference>
<protein>
    <recommendedName>
        <fullName evidence="5">Peptidase M10 metallopeptidase domain-containing protein</fullName>
    </recommendedName>
</protein>
<dbReference type="GO" id="GO:0031012">
    <property type="term" value="C:extracellular matrix"/>
    <property type="evidence" value="ECO:0007669"/>
    <property type="project" value="InterPro"/>
</dbReference>